<dbReference type="InterPro" id="IPR051928">
    <property type="entry name" value="NorD/CobT"/>
</dbReference>
<dbReference type="SUPFAM" id="SSF53300">
    <property type="entry name" value="vWA-like"/>
    <property type="match status" value="1"/>
</dbReference>
<dbReference type="InterPro" id="IPR036465">
    <property type="entry name" value="vWFA_dom_sf"/>
</dbReference>
<comment type="caution">
    <text evidence="3">The sequence shown here is derived from an EMBL/GenBank/DDBJ whole genome shotgun (WGS) entry which is preliminary data.</text>
</comment>
<gene>
    <name evidence="3" type="ORF">WAK64_17680</name>
</gene>
<dbReference type="Gene3D" id="3.40.50.410">
    <property type="entry name" value="von Willebrand factor, type A domain"/>
    <property type="match status" value="1"/>
</dbReference>
<dbReference type="PANTHER" id="PTHR41248">
    <property type="entry name" value="NORD PROTEIN"/>
    <property type="match status" value="1"/>
</dbReference>
<feature type="compositionally biased region" description="Polar residues" evidence="1">
    <location>
        <begin position="319"/>
        <end position="331"/>
    </location>
</feature>
<protein>
    <submittedName>
        <fullName evidence="3">VWA domain-containing protein</fullName>
    </submittedName>
</protein>
<dbReference type="PANTHER" id="PTHR41248:SF1">
    <property type="entry name" value="NORD PROTEIN"/>
    <property type="match status" value="1"/>
</dbReference>
<feature type="compositionally biased region" description="Basic and acidic residues" evidence="1">
    <location>
        <begin position="333"/>
        <end position="354"/>
    </location>
</feature>
<dbReference type="SMART" id="SM00327">
    <property type="entry name" value="VWA"/>
    <property type="match status" value="1"/>
</dbReference>
<keyword evidence="4" id="KW-1185">Reference proteome</keyword>
<reference evidence="3 4" key="1">
    <citation type="journal article" date="2018" name="J. Microbiol.">
        <title>Bacillus spongiae sp. nov., isolated from sponge of Jeju Island.</title>
        <authorList>
            <person name="Lee G.E."/>
            <person name="Im W.T."/>
            <person name="Park J.S."/>
        </authorList>
    </citation>
    <scope>NUCLEOTIDE SEQUENCE [LARGE SCALE GENOMIC DNA]</scope>
    <source>
        <strain evidence="3 4">135PIL107-10</strain>
    </source>
</reference>
<feature type="region of interest" description="Disordered" evidence="1">
    <location>
        <begin position="318"/>
        <end position="354"/>
    </location>
</feature>
<dbReference type="CDD" id="cd01454">
    <property type="entry name" value="vWA_norD_type"/>
    <property type="match status" value="1"/>
</dbReference>
<dbReference type="EMBL" id="JBBAXC010000017">
    <property type="protein sequence ID" value="MEI5908883.1"/>
    <property type="molecule type" value="Genomic_DNA"/>
</dbReference>
<proteinExistence type="predicted"/>
<evidence type="ECO:0000256" key="1">
    <source>
        <dbReference type="SAM" id="MobiDB-lite"/>
    </source>
</evidence>
<feature type="domain" description="VWFA" evidence="2">
    <location>
        <begin position="443"/>
        <end position="631"/>
    </location>
</feature>
<evidence type="ECO:0000313" key="3">
    <source>
        <dbReference type="EMBL" id="MEI5908883.1"/>
    </source>
</evidence>
<dbReference type="Pfam" id="PF00092">
    <property type="entry name" value="VWA"/>
    <property type="match status" value="1"/>
</dbReference>
<name>A0ABU8HHL8_9BACI</name>
<accession>A0ABU8HHL8</accession>
<dbReference type="InterPro" id="IPR002035">
    <property type="entry name" value="VWF_A"/>
</dbReference>
<organism evidence="3 4">
    <name type="scientific">Bacillus spongiae</name>
    <dbReference type="NCBI Taxonomy" id="2683610"/>
    <lineage>
        <taxon>Bacteria</taxon>
        <taxon>Bacillati</taxon>
        <taxon>Bacillota</taxon>
        <taxon>Bacilli</taxon>
        <taxon>Bacillales</taxon>
        <taxon>Bacillaceae</taxon>
        <taxon>Bacillus</taxon>
    </lineage>
</organism>
<dbReference type="RefSeq" id="WP_336588329.1">
    <property type="nucleotide sequence ID" value="NZ_JBBAXC010000017.1"/>
</dbReference>
<evidence type="ECO:0000259" key="2">
    <source>
        <dbReference type="PROSITE" id="PS50234"/>
    </source>
</evidence>
<sequence>MHRFIQFNDETINSFLVMELIDLAKTLTRNKEMDVQYGPHSYLDEKNDVIFVSHFWDHRPYEEEVNGLKSDIYLRSLGSYQHSDTLEVVNYIKKIRKTTIPSFAKQLFILGEDIRLEQLCVKERKGTRKAFNIRREIYRKYFETQLNVNLVKSVHTDALFNALFLQMSAETVVDTPPITEAIDLAMPFIRRELQALYETDSTKSVIKHCLTIVDVLDEIVEKDMLNEYFHLPENVYAAEDTSLTFDDLKRKDKLKNDDQIDSKENSNLFEEKMEMWHRETDEAGQTFLQFDIEQGSQTNLLGEGVREGDEGDQALGAVQGSSQQTNQNQYDQLEARQSEREEKEGANSSDYGKENKHAYPIFLTGKSVLYEQIKTYQEQKAQITSYQKKLQKMIEKTLEHKMIQPRSDLHVGRLSKQLLPYFTDENPRLFYKKNNPSTEIDAVFSLLVDCSASMYDKMEETKRGITLFHEALKSVKVPHEIVGFWEDTNAATEVNQPNYFQDVITFATSLKRSSGPEIMQLEPQEDNRDGLAIRVMTERLLSRFEKQKFLLVFSDGEPAAMGYEQNGIIDTHKAVLEARKQGIEVLNVFLANGEIDEGQKITIQNIYGRYSILVSNVEELPDVLFPLLRKLLYKSI</sequence>
<evidence type="ECO:0000313" key="4">
    <source>
        <dbReference type="Proteomes" id="UP001312865"/>
    </source>
</evidence>
<dbReference type="Proteomes" id="UP001312865">
    <property type="component" value="Unassembled WGS sequence"/>
</dbReference>
<dbReference type="PROSITE" id="PS50234">
    <property type="entry name" value="VWFA"/>
    <property type="match status" value="1"/>
</dbReference>